<dbReference type="InterPro" id="IPR011050">
    <property type="entry name" value="Pectin_lyase_fold/virulence"/>
</dbReference>
<dbReference type="InterPro" id="IPR012334">
    <property type="entry name" value="Pectin_lyas_fold"/>
</dbReference>
<sequence length="298" mass="32739">LYLFIFLSPYSVANHSYTYESGEQIKLKSHNASISEKNGKPVLMLKGQKNETHINFDKLSVGNKGLEIDNSIDTSYIITEVISDHPSVFRGEINVTQNLAELIIINPNGFEMKEEFGISGTTHNSIIAGNAPDDIFDYDDINIHELQSNGSKITISGVNNTSRLSETSLLSRNISIRKSNLSLDKLHIENIFINEGGNSGRSKITIDKDSVINTTSLSGDFVGTRIYQHGSIAGTVNFTLNHSHLNNTGKMTGDYGKIILKDNISSVTGTENMTYTNPDVVSGENLSDQSPVRVGPRW</sequence>
<reference evidence="2" key="1">
    <citation type="submission" date="2024-02" db="EMBL/GenBank/DDBJ databases">
        <authorList>
            <consortium name="Clinical and Environmental Microbiology Branch: Whole genome sequencing antimicrobial resistance pathogens in the healthcare setting"/>
        </authorList>
    </citation>
    <scope>NUCLEOTIDE SEQUENCE</scope>
    <source>
        <strain evidence="2">2023KU-00017</strain>
    </source>
</reference>
<evidence type="ECO:0000313" key="2">
    <source>
        <dbReference type="EMBL" id="EMO9456937.1"/>
    </source>
</evidence>
<dbReference type="SUPFAM" id="SSF51126">
    <property type="entry name" value="Pectin lyase-like"/>
    <property type="match status" value="1"/>
</dbReference>
<organism evidence="2">
    <name type="scientific">Morganella morganii</name>
    <name type="common">Proteus morganii</name>
    <dbReference type="NCBI Taxonomy" id="582"/>
    <lineage>
        <taxon>Bacteria</taxon>
        <taxon>Pseudomonadati</taxon>
        <taxon>Pseudomonadota</taxon>
        <taxon>Gammaproteobacteria</taxon>
        <taxon>Enterobacterales</taxon>
        <taxon>Morganellaceae</taxon>
        <taxon>Morganella</taxon>
    </lineage>
</organism>
<dbReference type="EMBL" id="ABKJEP030000030">
    <property type="protein sequence ID" value="EMO9456937.1"/>
    <property type="molecule type" value="Genomic_DNA"/>
</dbReference>
<dbReference type="AlphaFoldDB" id="A0AAI9HTU6"/>
<feature type="region of interest" description="Disordered" evidence="1">
    <location>
        <begin position="275"/>
        <end position="298"/>
    </location>
</feature>
<gene>
    <name evidence="2" type="ORF">PN925_002320</name>
</gene>
<protein>
    <recommendedName>
        <fullName evidence="3">Filamentous haemagglutinin FhaB/tRNA nuclease CdiA-like TPS domain-containing protein</fullName>
    </recommendedName>
</protein>
<comment type="caution">
    <text evidence="2">The sequence shown here is derived from an EMBL/GenBank/DDBJ whole genome shotgun (WGS) entry which is preliminary data.</text>
</comment>
<feature type="compositionally biased region" description="Polar residues" evidence="1">
    <location>
        <begin position="275"/>
        <end position="290"/>
    </location>
</feature>
<evidence type="ECO:0000256" key="1">
    <source>
        <dbReference type="SAM" id="MobiDB-lite"/>
    </source>
</evidence>
<feature type="non-terminal residue" evidence="2">
    <location>
        <position position="1"/>
    </location>
</feature>
<accession>A0AAI9HTU6</accession>
<proteinExistence type="predicted"/>
<name>A0AAI9HTU6_MORMO</name>
<evidence type="ECO:0008006" key="3">
    <source>
        <dbReference type="Google" id="ProtNLM"/>
    </source>
</evidence>
<dbReference type="Gene3D" id="2.160.20.10">
    <property type="entry name" value="Single-stranded right-handed beta-helix, Pectin lyase-like"/>
    <property type="match status" value="1"/>
</dbReference>